<evidence type="ECO:0000313" key="2">
    <source>
        <dbReference type="EMBL" id="KIW09034.1"/>
    </source>
</evidence>
<organism evidence="2 3">
    <name type="scientific">Verruconis gallopava</name>
    <dbReference type="NCBI Taxonomy" id="253628"/>
    <lineage>
        <taxon>Eukaryota</taxon>
        <taxon>Fungi</taxon>
        <taxon>Dikarya</taxon>
        <taxon>Ascomycota</taxon>
        <taxon>Pezizomycotina</taxon>
        <taxon>Dothideomycetes</taxon>
        <taxon>Pleosporomycetidae</taxon>
        <taxon>Venturiales</taxon>
        <taxon>Sympoventuriaceae</taxon>
        <taxon>Verruconis</taxon>
    </lineage>
</organism>
<protein>
    <submittedName>
        <fullName evidence="2">Uncharacterized protein</fullName>
    </submittedName>
</protein>
<dbReference type="HOGENOM" id="CLU_970444_0_0_1"/>
<dbReference type="InParanoid" id="A0A0D2BCF9"/>
<feature type="region of interest" description="Disordered" evidence="1">
    <location>
        <begin position="1"/>
        <end position="20"/>
    </location>
</feature>
<dbReference type="GeneID" id="27308900"/>
<dbReference type="VEuPathDB" id="FungiDB:PV09_00927"/>
<dbReference type="Proteomes" id="UP000053259">
    <property type="component" value="Unassembled WGS sequence"/>
</dbReference>
<evidence type="ECO:0000313" key="3">
    <source>
        <dbReference type="Proteomes" id="UP000053259"/>
    </source>
</evidence>
<reference evidence="2 3" key="1">
    <citation type="submission" date="2015-01" db="EMBL/GenBank/DDBJ databases">
        <title>The Genome Sequence of Ochroconis gallopava CBS43764.</title>
        <authorList>
            <consortium name="The Broad Institute Genomics Platform"/>
            <person name="Cuomo C."/>
            <person name="de Hoog S."/>
            <person name="Gorbushina A."/>
            <person name="Stielow B."/>
            <person name="Teixiera M."/>
            <person name="Abouelleil A."/>
            <person name="Chapman S.B."/>
            <person name="Priest M."/>
            <person name="Young S.K."/>
            <person name="Wortman J."/>
            <person name="Nusbaum C."/>
            <person name="Birren B."/>
        </authorList>
    </citation>
    <scope>NUCLEOTIDE SEQUENCE [LARGE SCALE GENOMIC DNA]</scope>
    <source>
        <strain evidence="2 3">CBS 43764</strain>
    </source>
</reference>
<dbReference type="RefSeq" id="XP_016218903.1">
    <property type="nucleotide sequence ID" value="XM_016353750.1"/>
</dbReference>
<dbReference type="AlphaFoldDB" id="A0A0D2BCF9"/>
<feature type="compositionally biased region" description="Basic and acidic residues" evidence="1">
    <location>
        <begin position="9"/>
        <end position="19"/>
    </location>
</feature>
<dbReference type="EMBL" id="KN847530">
    <property type="protein sequence ID" value="KIW09034.1"/>
    <property type="molecule type" value="Genomic_DNA"/>
</dbReference>
<sequence length="287" mass="33067">MSSVPFHGQESDADRERFGRQTFLPHQEKNYKALAKQPRTLTNAHLTEVARRRGLPPPLFDWTSRFVELPSEVIETKLSFSAFHQTTRNRIRPNYTKLEKLQALPEPHMFNAVAGVSPKLNTIVENYCAFLLKKYSALQEQTASAPNSELSTHRAFWLAFIRDRPLEGSAFNHAIVCCHRCDRKHWPTPLRLSYISRSLGIPEFFVTFPPQELHLQTGIVGTDALFLGYQILKLRELVRSNKPKYVPSWMTEVPACFEDDVATELRTNWMALEIGVRKCQKWQVDGN</sequence>
<accession>A0A0D2BCF9</accession>
<evidence type="ECO:0000256" key="1">
    <source>
        <dbReference type="SAM" id="MobiDB-lite"/>
    </source>
</evidence>
<gene>
    <name evidence="2" type="ORF">PV09_00927</name>
</gene>
<proteinExistence type="predicted"/>
<name>A0A0D2BCF9_9PEZI</name>
<keyword evidence="3" id="KW-1185">Reference proteome</keyword>